<dbReference type="HOGENOM" id="CLU_026126_7_2_1"/>
<organism evidence="2 3">
    <name type="scientific">Naumovozyma dairenensis (strain ATCC 10597 / BCRC 20456 / CBS 421 / NBRC 0211 / NRRL Y-12639)</name>
    <name type="common">Saccharomyces dairenensis</name>
    <dbReference type="NCBI Taxonomy" id="1071378"/>
    <lineage>
        <taxon>Eukaryota</taxon>
        <taxon>Fungi</taxon>
        <taxon>Dikarya</taxon>
        <taxon>Ascomycota</taxon>
        <taxon>Saccharomycotina</taxon>
        <taxon>Saccharomycetes</taxon>
        <taxon>Saccharomycetales</taxon>
        <taxon>Saccharomycetaceae</taxon>
        <taxon>Naumovozyma</taxon>
    </lineage>
</organism>
<dbReference type="eggNOG" id="KOG1752">
    <property type="taxonomic scope" value="Eukaryota"/>
</dbReference>
<dbReference type="EMBL" id="HE580276">
    <property type="protein sequence ID" value="CCD27093.1"/>
    <property type="molecule type" value="Genomic_DNA"/>
</dbReference>
<dbReference type="Proteomes" id="UP000000689">
    <property type="component" value="Chromosome 10"/>
</dbReference>
<dbReference type="SUPFAM" id="SSF52833">
    <property type="entry name" value="Thioredoxin-like"/>
    <property type="match status" value="1"/>
</dbReference>
<protein>
    <recommendedName>
        <fullName evidence="1">Glutaredoxin domain-containing protein</fullName>
    </recommendedName>
</protein>
<dbReference type="Pfam" id="PF00462">
    <property type="entry name" value="Glutaredoxin"/>
    <property type="match status" value="1"/>
</dbReference>
<dbReference type="InterPro" id="IPR002109">
    <property type="entry name" value="Glutaredoxin"/>
</dbReference>
<dbReference type="AlphaFoldDB" id="G0WH15"/>
<dbReference type="InterPro" id="IPR036249">
    <property type="entry name" value="Thioredoxin-like_sf"/>
</dbReference>
<proteinExistence type="predicted"/>
<evidence type="ECO:0000313" key="2">
    <source>
        <dbReference type="EMBL" id="CCD27093.1"/>
    </source>
</evidence>
<reference evidence="2 3" key="1">
    <citation type="journal article" date="2011" name="Proc. Natl. Acad. Sci. U.S.A.">
        <title>Evolutionary erosion of yeast sex chromosomes by mating-type switching accidents.</title>
        <authorList>
            <person name="Gordon J.L."/>
            <person name="Armisen D."/>
            <person name="Proux-Wera E."/>
            <person name="Oheigeartaigh S.S."/>
            <person name="Byrne K.P."/>
            <person name="Wolfe K.H."/>
        </authorList>
    </citation>
    <scope>NUCLEOTIDE SEQUENCE [LARGE SCALE GENOMIC DNA]</scope>
    <source>
        <strain evidence="3">ATCC 10597 / BCRC 20456 / CBS 421 / NBRC 0211 / NRRL Y-12639</strain>
    </source>
</reference>
<dbReference type="KEGG" id="ndi:NDAI_0J02010"/>
<dbReference type="GeneID" id="11494352"/>
<dbReference type="GO" id="GO:0004362">
    <property type="term" value="F:glutathione-disulfide reductase (NADPH) activity"/>
    <property type="evidence" value="ECO:0007669"/>
    <property type="project" value="EnsemblFungi"/>
</dbReference>
<evidence type="ECO:0000259" key="1">
    <source>
        <dbReference type="Pfam" id="PF00462"/>
    </source>
</evidence>
<gene>
    <name evidence="2" type="primary">NDAI0J02010</name>
    <name evidence="2" type="ordered locus">NDAI_0J02010</name>
</gene>
<sequence length="113" mass="13357">MAAQEYITKAKELIDSNKYFQFSANWCKDCVYTLSVWDKYNIRSKFKIFDIGDLSKEEQTEWRNAFEEVTGIRNLPTIIVDGEVWGTETKLHELEDMNQLEFELKRLGLVQHS</sequence>
<dbReference type="PROSITE" id="PS51354">
    <property type="entry name" value="GLUTAREDOXIN_2"/>
    <property type="match status" value="1"/>
</dbReference>
<dbReference type="OrthoDB" id="418495at2759"/>
<dbReference type="OMA" id="RKWVPTI"/>
<feature type="domain" description="Glutaredoxin" evidence="1">
    <location>
        <begin position="22"/>
        <end position="85"/>
    </location>
</feature>
<name>G0WH15_NAUDC</name>
<dbReference type="STRING" id="1071378.G0WH15"/>
<accession>G0WH15</accession>
<dbReference type="Gene3D" id="3.40.30.10">
    <property type="entry name" value="Glutaredoxin"/>
    <property type="match status" value="1"/>
</dbReference>
<keyword evidence="3" id="KW-1185">Reference proteome</keyword>
<dbReference type="RefSeq" id="XP_003672336.1">
    <property type="nucleotide sequence ID" value="XM_003672288.1"/>
</dbReference>
<evidence type="ECO:0000313" key="3">
    <source>
        <dbReference type="Proteomes" id="UP000000689"/>
    </source>
</evidence>